<dbReference type="EMBL" id="LOHF01000001">
    <property type="protein sequence ID" value="OUM75873.1"/>
    <property type="molecule type" value="Genomic_DNA"/>
</dbReference>
<dbReference type="AlphaFoldDB" id="A0A1Y3PE38"/>
<evidence type="ECO:0000313" key="2">
    <source>
        <dbReference type="EMBL" id="OUM75873.1"/>
    </source>
</evidence>
<accession>A0A1Y3PE38</accession>
<feature type="signal peptide" evidence="1">
    <location>
        <begin position="1"/>
        <end position="22"/>
    </location>
</feature>
<comment type="caution">
    <text evidence="2">The sequence shown here is derived from an EMBL/GenBank/DDBJ whole genome shotgun (WGS) entry which is preliminary data.</text>
</comment>
<dbReference type="InterPro" id="IPR049732">
    <property type="entry name" value="Smlt3025-like"/>
</dbReference>
<gene>
    <name evidence="2" type="ORF">AUC60_01890</name>
</gene>
<evidence type="ECO:0000256" key="1">
    <source>
        <dbReference type="SAM" id="SignalP"/>
    </source>
</evidence>
<feature type="chain" id="PRO_5012983157" evidence="1">
    <location>
        <begin position="23"/>
        <end position="281"/>
    </location>
</feature>
<protein>
    <submittedName>
        <fullName evidence="2">Uncharacterized protein</fullName>
    </submittedName>
</protein>
<organism evidence="2 3">
    <name type="scientific">Pseudomonas caspiana</name>
    <dbReference type="NCBI Taxonomy" id="1451454"/>
    <lineage>
        <taxon>Bacteria</taxon>
        <taxon>Pseudomonadati</taxon>
        <taxon>Pseudomonadota</taxon>
        <taxon>Gammaproteobacteria</taxon>
        <taxon>Pseudomonadales</taxon>
        <taxon>Pseudomonadaceae</taxon>
        <taxon>Pseudomonas</taxon>
    </lineage>
</organism>
<sequence length="281" mass="31822">MRLPMALVAAACLVMDHSIVRASETSAVTNEQGCVRQRGGPQDPGMVPPPVMDACLGPYSLRIPANYFDNQMGPNFDGSFGLYLEYPELKPFAPGERTHLTLDVATRTVNIGYDYLDRVSIEEFMQRQTVPDGPGEDAPEMDIQTRIKGEEIDGLTPYYANIAAYRAHYLAKGLKPSNSIMDATYYKDWYVNRDAQGRIETFIKCTSHEVKETGVEYRDGKLVRSNDRMLPECEHTFVIPEMNAAVKINYVRFAFKGWKKIQDRARSALQELSRDADFTRR</sequence>
<evidence type="ECO:0000313" key="3">
    <source>
        <dbReference type="Proteomes" id="UP000195440"/>
    </source>
</evidence>
<dbReference type="CDD" id="cd20897">
    <property type="entry name" value="Smlt3025-like"/>
    <property type="match status" value="1"/>
</dbReference>
<dbReference type="Proteomes" id="UP000195440">
    <property type="component" value="Unassembled WGS sequence"/>
</dbReference>
<keyword evidence="1" id="KW-0732">Signal</keyword>
<reference evidence="2 3" key="1">
    <citation type="journal article" date="2017" name="Syst. Appl. Microbiol.">
        <title>Pseudomonas caspiana sp. nov., a citrus pathogen in the Pseudomonas syringae phylogenetic group.</title>
        <authorList>
            <person name="Busquets A."/>
            <person name="Gomila M."/>
            <person name="Beiki F."/>
            <person name="Mulet M."/>
            <person name="Rahimian H."/>
            <person name="Garcia-Valdes E."/>
            <person name="Lalucat J."/>
        </authorList>
    </citation>
    <scope>NUCLEOTIDE SEQUENCE [LARGE SCALE GENOMIC DNA]</scope>
    <source>
        <strain evidence="2 3">FBF102</strain>
    </source>
</reference>
<proteinExistence type="predicted"/>
<keyword evidence="3" id="KW-1185">Reference proteome</keyword>
<name>A0A1Y3PE38_9PSED</name>